<keyword evidence="4" id="KW-0479">Metal-binding</keyword>
<gene>
    <name evidence="7" type="ORF">MTBBW1_440014</name>
</gene>
<keyword evidence="3" id="KW-0808">Transferase</keyword>
<dbReference type="Proteomes" id="UP000191931">
    <property type="component" value="Unassembled WGS sequence"/>
</dbReference>
<name>A0A1W1HH58_9BACT</name>
<organism evidence="7 8">
    <name type="scientific">Desulfamplus magnetovallimortis</name>
    <dbReference type="NCBI Taxonomy" id="1246637"/>
    <lineage>
        <taxon>Bacteria</taxon>
        <taxon>Pseudomonadati</taxon>
        <taxon>Thermodesulfobacteriota</taxon>
        <taxon>Desulfobacteria</taxon>
        <taxon>Desulfobacterales</taxon>
        <taxon>Desulfobacteraceae</taxon>
        <taxon>Desulfamplus</taxon>
    </lineage>
</organism>
<evidence type="ECO:0000256" key="2">
    <source>
        <dbReference type="ARBA" id="ARBA00006706"/>
    </source>
</evidence>
<evidence type="ECO:0000313" key="7">
    <source>
        <dbReference type="EMBL" id="SLM31809.1"/>
    </source>
</evidence>
<dbReference type="CDD" id="cd00685">
    <property type="entry name" value="Trans_IPPS_HT"/>
    <property type="match status" value="1"/>
</dbReference>
<dbReference type="EMBL" id="FWEV01000286">
    <property type="protein sequence ID" value="SLM31809.1"/>
    <property type="molecule type" value="Genomic_DNA"/>
</dbReference>
<sequence length="867" mass="98837">MSKEKVTECTLDFEIDAEKAFAQSTSDAKRYFQELLSLVRSGSPLAVMHKDFAKWGEIYLKASWKNIPVLKYLTSPPSPTIPGAYLSYMNGCNKLEKYIGKTIAYVFLRDLGRDISDSCESEKIRLHTRKVVNIVQDFLAASKNESPGMEQLYRRARDAELGDTFIWLMEKLHTVQSIIPEGLDYDHAMRKLVKLTVGVGLHQYMEFEESLPQDERVKKMDRAIRLGFCYGLTYPFIDDILDSPTALSHNEKRALSRCLETAITTGSVPDLELFCDESHESQGENCARQCTTQSGISSLLPPIYKELKSAFEYIRMNLSKENEKDFFERAYVFFRSQEEDRIKSLDNPGYSDRDIYIPLILKSASSRLIARSIINPEQNQGFDTRTFYYGIFNQCQDDLTDIYSDLQEGNVTPFTYYLTHKGKRNDLVNPYELYIAVLYYLIHKLYKNDAKIRELLLERSVNTHRNLLNSLGPDKYSSLISVFKTDSSLFNSVIKEITEKATDLSFFDKLARKIVADFFHNQKKEKEKFESDFKLFSNKINSSIEISRDFSYKTNSSIKISKDFLHKTNSSIKKLREFFNKTDNSTKISREFSGENPHFYDVDETIVDAANYALSAGGKRIRPVLALSVGVLCYGLDPSKLIPILRSIEYMHSASLIFDDLPGQDNADFRRGKKTVHVQYGNVYTAELTAMFMVARAFREQASARGFGNKPILDVIAYCAEKVGDTCKGQYMDLSSTGKKLTLEELETISALKTAVVIESALVVPAMLANAHPQEIGAFKRFAFHAGLAFQIKDDILDATADSNVIGKPSRIDNKNNSSTFVTILGLQRAKRMLYDHYLNSCDALKTIKRDTIFLRQVMDFIVTRDH</sequence>
<dbReference type="PROSITE" id="PS00723">
    <property type="entry name" value="POLYPRENYL_SYNTHASE_1"/>
    <property type="match status" value="1"/>
</dbReference>
<dbReference type="Gene3D" id="1.10.600.10">
    <property type="entry name" value="Farnesyl Diphosphate Synthase"/>
    <property type="match status" value="1"/>
</dbReference>
<evidence type="ECO:0000313" key="8">
    <source>
        <dbReference type="Proteomes" id="UP000191931"/>
    </source>
</evidence>
<keyword evidence="8" id="KW-1185">Reference proteome</keyword>
<evidence type="ECO:0000256" key="1">
    <source>
        <dbReference type="ARBA" id="ARBA00001946"/>
    </source>
</evidence>
<reference evidence="7 8" key="1">
    <citation type="submission" date="2017-03" db="EMBL/GenBank/DDBJ databases">
        <authorList>
            <person name="Afonso C.L."/>
            <person name="Miller P.J."/>
            <person name="Scott M.A."/>
            <person name="Spackman E."/>
            <person name="Goraichik I."/>
            <person name="Dimitrov K.M."/>
            <person name="Suarez D.L."/>
            <person name="Swayne D.E."/>
        </authorList>
    </citation>
    <scope>NUCLEOTIDE SEQUENCE [LARGE SCALE GENOMIC DNA]</scope>
    <source>
        <strain evidence="7">PRJEB14757</strain>
    </source>
</reference>
<evidence type="ECO:0000256" key="4">
    <source>
        <dbReference type="ARBA" id="ARBA00022723"/>
    </source>
</evidence>
<dbReference type="STRING" id="1246637.MTBBW1_440014"/>
<dbReference type="InterPro" id="IPR008949">
    <property type="entry name" value="Isoprenoid_synthase_dom_sf"/>
</dbReference>
<evidence type="ECO:0000256" key="6">
    <source>
        <dbReference type="ARBA" id="ARBA00023229"/>
    </source>
</evidence>
<dbReference type="Pfam" id="PF00348">
    <property type="entry name" value="polyprenyl_synt"/>
    <property type="match status" value="1"/>
</dbReference>
<comment type="cofactor">
    <cofactor evidence="1">
        <name>Mg(2+)</name>
        <dbReference type="ChEBI" id="CHEBI:18420"/>
    </cofactor>
</comment>
<evidence type="ECO:0000256" key="5">
    <source>
        <dbReference type="ARBA" id="ARBA00022842"/>
    </source>
</evidence>
<dbReference type="GO" id="GO:0008299">
    <property type="term" value="P:isoprenoid biosynthetic process"/>
    <property type="evidence" value="ECO:0007669"/>
    <property type="project" value="UniProtKB-KW"/>
</dbReference>
<dbReference type="AlphaFoldDB" id="A0A1W1HH58"/>
<keyword evidence="5" id="KW-0460">Magnesium</keyword>
<proteinExistence type="inferred from homology"/>
<dbReference type="InterPro" id="IPR000092">
    <property type="entry name" value="Polyprenyl_synt"/>
</dbReference>
<dbReference type="SFLD" id="SFLDS00005">
    <property type="entry name" value="Isoprenoid_Synthase_Type_I"/>
    <property type="match status" value="1"/>
</dbReference>
<dbReference type="OrthoDB" id="9805316at2"/>
<evidence type="ECO:0000256" key="3">
    <source>
        <dbReference type="ARBA" id="ARBA00022679"/>
    </source>
</evidence>
<accession>A0A1W1HH58</accession>
<dbReference type="GO" id="GO:0046872">
    <property type="term" value="F:metal ion binding"/>
    <property type="evidence" value="ECO:0007669"/>
    <property type="project" value="UniProtKB-KW"/>
</dbReference>
<dbReference type="RefSeq" id="WP_080800964.1">
    <property type="nucleotide sequence ID" value="NZ_LT828541.1"/>
</dbReference>
<dbReference type="PANTHER" id="PTHR43281">
    <property type="entry name" value="FARNESYL DIPHOSPHATE SYNTHASE"/>
    <property type="match status" value="1"/>
</dbReference>
<comment type="similarity">
    <text evidence="2">Belongs to the FPP/GGPP synthase family.</text>
</comment>
<dbReference type="SUPFAM" id="SSF48576">
    <property type="entry name" value="Terpenoid synthases"/>
    <property type="match status" value="1"/>
</dbReference>
<keyword evidence="6" id="KW-0414">Isoprene biosynthesis</keyword>
<dbReference type="PANTHER" id="PTHR43281:SF1">
    <property type="entry name" value="FARNESYL DIPHOSPHATE SYNTHASE"/>
    <property type="match status" value="1"/>
</dbReference>
<dbReference type="GO" id="GO:0004659">
    <property type="term" value="F:prenyltransferase activity"/>
    <property type="evidence" value="ECO:0007669"/>
    <property type="project" value="InterPro"/>
</dbReference>
<protein>
    <submittedName>
        <fullName evidence="7">Putative Polyprenyl synthetase</fullName>
    </submittedName>
</protein>
<dbReference type="InterPro" id="IPR033749">
    <property type="entry name" value="Polyprenyl_synt_CS"/>
</dbReference>